<evidence type="ECO:0000256" key="4">
    <source>
        <dbReference type="ARBA" id="ARBA00023125"/>
    </source>
</evidence>
<dbReference type="GO" id="GO:0000978">
    <property type="term" value="F:RNA polymerase II cis-regulatory region sequence-specific DNA binding"/>
    <property type="evidence" value="ECO:0007669"/>
    <property type="project" value="TreeGrafter"/>
</dbReference>
<feature type="domain" description="Zn(2)-C6 fungal-type" evidence="8">
    <location>
        <begin position="14"/>
        <end position="43"/>
    </location>
</feature>
<dbReference type="GO" id="GO:0008270">
    <property type="term" value="F:zinc ion binding"/>
    <property type="evidence" value="ECO:0007669"/>
    <property type="project" value="InterPro"/>
</dbReference>
<dbReference type="Pfam" id="PF00172">
    <property type="entry name" value="Zn_clus"/>
    <property type="match status" value="1"/>
</dbReference>
<dbReference type="InterPro" id="IPR036864">
    <property type="entry name" value="Zn2-C6_fun-type_DNA-bd_sf"/>
</dbReference>
<keyword evidence="10" id="KW-1185">Reference proteome</keyword>
<feature type="region of interest" description="Disordered" evidence="7">
    <location>
        <begin position="441"/>
        <end position="461"/>
    </location>
</feature>
<dbReference type="CDD" id="cd00067">
    <property type="entry name" value="GAL4"/>
    <property type="match status" value="1"/>
</dbReference>
<keyword evidence="3" id="KW-0805">Transcription regulation</keyword>
<keyword evidence="5" id="KW-0804">Transcription</keyword>
<protein>
    <submittedName>
        <fullName evidence="9">C6 zinc finger domain-containing protein</fullName>
    </submittedName>
</protein>
<feature type="compositionally biased region" description="Low complexity" evidence="7">
    <location>
        <begin position="61"/>
        <end position="78"/>
    </location>
</feature>
<sequence>MDREPLRRRRPALSCVECRRRKIKCDRNSPCSHCTSVKTQCVYKVYSDASIAVPRQHQRSRSPGSLPSSPAAKAPAPAVRITQDGASRPAAEGVRQSFGLWSRGAPPSVSSSVPNTTARNWIWSPNRPGSEEQTIQDLIQRVERLEESSASSPVQGLSETSRAILARETGLPDSQIIMNKTRLLGWSHWMGTAQEFAKVGDCYTEMAGGNCGDAAFQDPEIRSVVAQAGSLLQKCKVLARSIKVGRPSRSLAYPEFGIAPPSREVADSMVRLYFRSFESTHRILHVPSFWTEYHQYWGNRDSVTTGLRLKILLVIGIGSSLCERGDKDAEFNNMVHQWVYAAQTWLSGPLEKDRLNITGLQVHCLTILARQIFSVGGDLVWMSMGSLIHRAMQMGLHRDPKHLPAMSILQAELHRRLWATILEMVVQSSLDSAMPPRISFDEFDTEAPSNNNDEEISDSTTELVPHPKGTYTAVSIQLLLLDSMRTRLRVVQLMNSLHSELSYTDALTLSSDITDACSACSIFTQENKESGVISFHRNLLDHLVRRFLIPLHCPFAMKARTNPLFHYSRKISLDTAMALISPEPDEGFSHLTAIGGGFFREAIRYALAVISHELIVQVETQRLDGTLHRNSQHREILKQTLRDMVSLSVDRIRRGETNIKSHTFLKMIIAQVEAIEEGSSCELKMLQSARDSLEFCYGLLEAQASSVSVPGLGDMDIAASFDGGQAGLALDFDLSLFLPDADFS</sequence>
<reference evidence="9" key="1">
    <citation type="submission" date="2022-07" db="EMBL/GenBank/DDBJ databases">
        <title>Fungi with potential for degradation of polypropylene.</title>
        <authorList>
            <person name="Gostincar C."/>
        </authorList>
    </citation>
    <scope>NUCLEOTIDE SEQUENCE</scope>
    <source>
        <strain evidence="9">EXF-13308</strain>
    </source>
</reference>
<dbReference type="PROSITE" id="PS50048">
    <property type="entry name" value="ZN2_CY6_FUNGAL_2"/>
    <property type="match status" value="1"/>
</dbReference>
<evidence type="ECO:0000313" key="9">
    <source>
        <dbReference type="EMBL" id="KAJ9151991.1"/>
    </source>
</evidence>
<dbReference type="CDD" id="cd12148">
    <property type="entry name" value="fungal_TF_MHR"/>
    <property type="match status" value="1"/>
</dbReference>
<keyword evidence="2" id="KW-0862">Zinc</keyword>
<dbReference type="PANTHER" id="PTHR31944:SF129">
    <property type="entry name" value="ASPYRIDONES CLUSTER REGULATOR APDR-RELATED"/>
    <property type="match status" value="1"/>
</dbReference>
<keyword evidence="6" id="KW-0539">Nucleus</keyword>
<dbReference type="GO" id="GO:0001228">
    <property type="term" value="F:DNA-binding transcription activator activity, RNA polymerase II-specific"/>
    <property type="evidence" value="ECO:0007669"/>
    <property type="project" value="TreeGrafter"/>
</dbReference>
<evidence type="ECO:0000256" key="6">
    <source>
        <dbReference type="ARBA" id="ARBA00023242"/>
    </source>
</evidence>
<dbReference type="SMART" id="SM00906">
    <property type="entry name" value="Fungal_trans"/>
    <property type="match status" value="1"/>
</dbReference>
<proteinExistence type="predicted"/>
<dbReference type="EMBL" id="JANBVO010000005">
    <property type="protein sequence ID" value="KAJ9151991.1"/>
    <property type="molecule type" value="Genomic_DNA"/>
</dbReference>
<dbReference type="Gene3D" id="4.10.240.10">
    <property type="entry name" value="Zn(2)-C6 fungal-type DNA-binding domain"/>
    <property type="match status" value="1"/>
</dbReference>
<dbReference type="SMART" id="SM00066">
    <property type="entry name" value="GAL4"/>
    <property type="match status" value="1"/>
</dbReference>
<dbReference type="InterPro" id="IPR007219">
    <property type="entry name" value="XnlR_reg_dom"/>
</dbReference>
<evidence type="ECO:0000256" key="1">
    <source>
        <dbReference type="ARBA" id="ARBA00022723"/>
    </source>
</evidence>
<name>A0AA38RLN3_9PEZI</name>
<dbReference type="GO" id="GO:0006351">
    <property type="term" value="P:DNA-templated transcription"/>
    <property type="evidence" value="ECO:0007669"/>
    <property type="project" value="InterPro"/>
</dbReference>
<evidence type="ECO:0000256" key="7">
    <source>
        <dbReference type="SAM" id="MobiDB-lite"/>
    </source>
</evidence>
<comment type="caution">
    <text evidence="9">The sequence shown here is derived from an EMBL/GenBank/DDBJ whole genome shotgun (WGS) entry which is preliminary data.</text>
</comment>
<dbReference type="GO" id="GO:0005634">
    <property type="term" value="C:nucleus"/>
    <property type="evidence" value="ECO:0007669"/>
    <property type="project" value="TreeGrafter"/>
</dbReference>
<dbReference type="PROSITE" id="PS00463">
    <property type="entry name" value="ZN2_CY6_FUNGAL_1"/>
    <property type="match status" value="1"/>
</dbReference>
<evidence type="ECO:0000256" key="2">
    <source>
        <dbReference type="ARBA" id="ARBA00022833"/>
    </source>
</evidence>
<evidence type="ECO:0000259" key="8">
    <source>
        <dbReference type="PROSITE" id="PS50048"/>
    </source>
</evidence>
<keyword evidence="1" id="KW-0479">Metal-binding</keyword>
<feature type="region of interest" description="Disordered" evidence="7">
    <location>
        <begin position="53"/>
        <end position="93"/>
    </location>
</feature>
<keyword evidence="4" id="KW-0238">DNA-binding</keyword>
<evidence type="ECO:0000313" key="10">
    <source>
        <dbReference type="Proteomes" id="UP001174694"/>
    </source>
</evidence>
<accession>A0AA38RLN3</accession>
<evidence type="ECO:0000256" key="3">
    <source>
        <dbReference type="ARBA" id="ARBA00023015"/>
    </source>
</evidence>
<dbReference type="InterPro" id="IPR051430">
    <property type="entry name" value="Fungal_TF_Env_Response"/>
</dbReference>
<dbReference type="Proteomes" id="UP001174694">
    <property type="component" value="Unassembled WGS sequence"/>
</dbReference>
<dbReference type="SUPFAM" id="SSF57701">
    <property type="entry name" value="Zn2/Cys6 DNA-binding domain"/>
    <property type="match status" value="1"/>
</dbReference>
<dbReference type="InterPro" id="IPR001138">
    <property type="entry name" value="Zn2Cys6_DnaBD"/>
</dbReference>
<dbReference type="PANTHER" id="PTHR31944">
    <property type="entry name" value="HEME-RESPONSIVE ZINC FINGER TRANSCRIPTION FACTOR HAP1"/>
    <property type="match status" value="1"/>
</dbReference>
<organism evidence="9 10">
    <name type="scientific">Pleurostoma richardsiae</name>
    <dbReference type="NCBI Taxonomy" id="41990"/>
    <lineage>
        <taxon>Eukaryota</taxon>
        <taxon>Fungi</taxon>
        <taxon>Dikarya</taxon>
        <taxon>Ascomycota</taxon>
        <taxon>Pezizomycotina</taxon>
        <taxon>Sordariomycetes</taxon>
        <taxon>Sordariomycetidae</taxon>
        <taxon>Calosphaeriales</taxon>
        <taxon>Pleurostomataceae</taxon>
        <taxon>Pleurostoma</taxon>
    </lineage>
</organism>
<gene>
    <name evidence="9" type="ORF">NKR23_g2958</name>
</gene>
<evidence type="ECO:0000256" key="5">
    <source>
        <dbReference type="ARBA" id="ARBA00023163"/>
    </source>
</evidence>
<dbReference type="AlphaFoldDB" id="A0AA38RLN3"/>
<dbReference type="Pfam" id="PF04082">
    <property type="entry name" value="Fungal_trans"/>
    <property type="match status" value="1"/>
</dbReference>